<proteinExistence type="predicted"/>
<dbReference type="RefSeq" id="WP_058756121.1">
    <property type="nucleotide sequence ID" value="NZ_LDTB01000046.1"/>
</dbReference>
<dbReference type="EMBL" id="LDTB01000046">
    <property type="protein sequence ID" value="KTT70874.1"/>
    <property type="molecule type" value="Genomic_DNA"/>
</dbReference>
<gene>
    <name evidence="2" type="ORF">NS334_11640</name>
</gene>
<comment type="caution">
    <text evidence="2">The sequence shown here is derived from an EMBL/GenBank/DDBJ whole genome shotgun (WGS) entry which is preliminary data.</text>
</comment>
<feature type="signal peptide" evidence="1">
    <location>
        <begin position="1"/>
        <end position="22"/>
    </location>
</feature>
<evidence type="ECO:0000313" key="2">
    <source>
        <dbReference type="EMBL" id="KTT70874.1"/>
    </source>
</evidence>
<dbReference type="PATRIC" id="fig|869719.3.peg.2271"/>
<accession>A0A147I0G4</accession>
<protein>
    <submittedName>
        <fullName evidence="2">Uncharacterized protein</fullName>
    </submittedName>
</protein>
<reference evidence="2 3" key="1">
    <citation type="journal article" date="2016" name="Front. Microbiol.">
        <title>Genomic Resource of Rice Seed Associated Bacteria.</title>
        <authorList>
            <person name="Midha S."/>
            <person name="Bansal K."/>
            <person name="Sharma S."/>
            <person name="Kumar N."/>
            <person name="Patil P.P."/>
            <person name="Chaudhry V."/>
            <person name="Patil P.B."/>
        </authorList>
    </citation>
    <scope>NUCLEOTIDE SEQUENCE [LARGE SCALE GENOMIC DNA]</scope>
    <source>
        <strain evidence="2 3">NS334</strain>
    </source>
</reference>
<name>A0A147I0G4_9SPHN</name>
<evidence type="ECO:0000313" key="3">
    <source>
        <dbReference type="Proteomes" id="UP000074310"/>
    </source>
</evidence>
<evidence type="ECO:0000256" key="1">
    <source>
        <dbReference type="SAM" id="SignalP"/>
    </source>
</evidence>
<organism evidence="2 3">
    <name type="scientific">Sphingomonas endophytica</name>
    <dbReference type="NCBI Taxonomy" id="869719"/>
    <lineage>
        <taxon>Bacteria</taxon>
        <taxon>Pseudomonadati</taxon>
        <taxon>Pseudomonadota</taxon>
        <taxon>Alphaproteobacteria</taxon>
        <taxon>Sphingomonadales</taxon>
        <taxon>Sphingomonadaceae</taxon>
        <taxon>Sphingomonas</taxon>
    </lineage>
</organism>
<dbReference type="AlphaFoldDB" id="A0A147I0G4"/>
<keyword evidence="3" id="KW-1185">Reference proteome</keyword>
<sequence length="119" mass="12302">MNKMLIGVVAFSSLVAATGASAAPWVVEEAHVPLSNGVAAIAMVKNGDAERTVVCRDTADALVKLRPEGIAFDTSMKHGKKVTTEEVVDDAQIIPVGVDACTIAKGDHFSTAVAKARGI</sequence>
<dbReference type="Proteomes" id="UP000074310">
    <property type="component" value="Unassembled WGS sequence"/>
</dbReference>
<keyword evidence="1" id="KW-0732">Signal</keyword>
<dbReference type="OrthoDB" id="7573076at2"/>
<feature type="chain" id="PRO_5007548178" evidence="1">
    <location>
        <begin position="23"/>
        <end position="119"/>
    </location>
</feature>